<gene>
    <name evidence="1" type="ORF">NE663_09690</name>
</gene>
<dbReference type="RefSeq" id="WP_102268733.1">
    <property type="nucleotide sequence ID" value="NZ_CANTYB010000010.1"/>
</dbReference>
<sequence>MNEREWIAELEKILETIYQKKIRIETVLSNSLFGAPYYFTAIELVYFVYLLENDYSIAFDKKFFLDRSNLSMQDLLTYLVQATNKNSIN</sequence>
<reference evidence="1 2" key="1">
    <citation type="submission" date="2022-06" db="EMBL/GenBank/DDBJ databases">
        <title>Isolation of gut microbiota from human fecal samples.</title>
        <authorList>
            <person name="Pamer E.G."/>
            <person name="Barat B."/>
            <person name="Waligurski E."/>
            <person name="Medina S."/>
            <person name="Paddock L."/>
            <person name="Mostad J."/>
        </authorList>
    </citation>
    <scope>NUCLEOTIDE SEQUENCE [LARGE SCALE GENOMIC DNA]</scope>
    <source>
        <strain evidence="1 2">DFI.6.1</strain>
    </source>
</reference>
<keyword evidence="2" id="KW-1185">Reference proteome</keyword>
<name>A0ABT1SNI8_9FIRM</name>
<accession>A0ABT1SNI8</accession>
<evidence type="ECO:0000313" key="2">
    <source>
        <dbReference type="Proteomes" id="UP001524435"/>
    </source>
</evidence>
<evidence type="ECO:0008006" key="3">
    <source>
        <dbReference type="Google" id="ProtNLM"/>
    </source>
</evidence>
<proteinExistence type="predicted"/>
<evidence type="ECO:0000313" key="1">
    <source>
        <dbReference type="EMBL" id="MCQ5122528.1"/>
    </source>
</evidence>
<comment type="caution">
    <text evidence="1">The sequence shown here is derived from an EMBL/GenBank/DDBJ whole genome shotgun (WGS) entry which is preliminary data.</text>
</comment>
<dbReference type="Proteomes" id="UP001524435">
    <property type="component" value="Unassembled WGS sequence"/>
</dbReference>
<dbReference type="EMBL" id="JANGCH010000017">
    <property type="protein sequence ID" value="MCQ5122528.1"/>
    <property type="molecule type" value="Genomic_DNA"/>
</dbReference>
<protein>
    <recommendedName>
        <fullName evidence="3">Carrier domain-containing protein</fullName>
    </recommendedName>
</protein>
<organism evidence="1 2">
    <name type="scientific">Massilicoli timonensis</name>
    <dbReference type="NCBI Taxonomy" id="2015901"/>
    <lineage>
        <taxon>Bacteria</taxon>
        <taxon>Bacillati</taxon>
        <taxon>Bacillota</taxon>
        <taxon>Erysipelotrichia</taxon>
        <taxon>Erysipelotrichales</taxon>
        <taxon>Erysipelotrichaceae</taxon>
        <taxon>Massilicoli</taxon>
    </lineage>
</organism>